<reference evidence="1 2" key="1">
    <citation type="journal article" date="2018" name="Evol. Lett.">
        <title>Horizontal gene cluster transfer increased hallucinogenic mushroom diversity.</title>
        <authorList>
            <person name="Reynolds H.T."/>
            <person name="Vijayakumar V."/>
            <person name="Gluck-Thaler E."/>
            <person name="Korotkin H.B."/>
            <person name="Matheny P.B."/>
            <person name="Slot J.C."/>
        </authorList>
    </citation>
    <scope>NUCLEOTIDE SEQUENCE [LARGE SCALE GENOMIC DNA]</scope>
    <source>
        <strain evidence="1 2">2631</strain>
    </source>
</reference>
<dbReference type="AlphaFoldDB" id="A0A409W2J4"/>
<evidence type="ECO:0000313" key="1">
    <source>
        <dbReference type="EMBL" id="PPQ72744.1"/>
    </source>
</evidence>
<sequence>MTTCTKFTLGLFDTVCNECIEFKDGEYFECPKCWKEKGVIPYCWLQGNLAFGDIEFDLGNQTGQNMFSNKLNQLCQELGTKYKSHSDKDSGHLYATEDGTKTLPIDQMFKTIFSDEFKEILNKSTGKGGNVLFLHACGALLTVPNSKELAIPSQVFKPSIQAPSQAHILFNTFYSTEIQSKHAFKTAK</sequence>
<organism evidence="1 2">
    <name type="scientific">Psilocybe cyanescens</name>
    <dbReference type="NCBI Taxonomy" id="93625"/>
    <lineage>
        <taxon>Eukaryota</taxon>
        <taxon>Fungi</taxon>
        <taxon>Dikarya</taxon>
        <taxon>Basidiomycota</taxon>
        <taxon>Agaricomycotina</taxon>
        <taxon>Agaricomycetes</taxon>
        <taxon>Agaricomycetidae</taxon>
        <taxon>Agaricales</taxon>
        <taxon>Agaricineae</taxon>
        <taxon>Strophariaceae</taxon>
        <taxon>Psilocybe</taxon>
    </lineage>
</organism>
<dbReference type="Proteomes" id="UP000283269">
    <property type="component" value="Unassembled WGS sequence"/>
</dbReference>
<comment type="caution">
    <text evidence="1">The sequence shown here is derived from an EMBL/GenBank/DDBJ whole genome shotgun (WGS) entry which is preliminary data.</text>
</comment>
<evidence type="ECO:0000313" key="2">
    <source>
        <dbReference type="Proteomes" id="UP000283269"/>
    </source>
</evidence>
<dbReference type="OrthoDB" id="3067692at2759"/>
<accession>A0A409W2J4</accession>
<dbReference type="InParanoid" id="A0A409W2J4"/>
<keyword evidence="2" id="KW-1185">Reference proteome</keyword>
<protein>
    <submittedName>
        <fullName evidence="1">Uncharacterized protein</fullName>
    </submittedName>
</protein>
<gene>
    <name evidence="1" type="ORF">CVT25_015080</name>
</gene>
<proteinExistence type="predicted"/>
<dbReference type="EMBL" id="NHYD01003801">
    <property type="protein sequence ID" value="PPQ72744.1"/>
    <property type="molecule type" value="Genomic_DNA"/>
</dbReference>
<name>A0A409W2J4_PSICY</name>